<sequence length="182" mass="20334">MSYPFTGKNVSLSKGPDPKTSIRTEREAQKFNPQAMQYFLEGSKERAELIKTLTQQMERDPILFTDGSYYDMSKEQLREFTAAKINRLSRYLEVDSLDVFNIRQSLIGVIDPAVGTRMGINLGLFLSCIRGNGTAAQLKYWALDKHTAKIRGIYGCFGMTELAHGSNVAGLETTATFDKASD</sequence>
<dbReference type="FunFam" id="1.10.540.10:FF:000018">
    <property type="entry name" value="Acyl-coenzyme A oxidase"/>
    <property type="match status" value="1"/>
</dbReference>
<dbReference type="EMBL" id="JAIHNG010000094">
    <property type="protein sequence ID" value="KAI5960224.1"/>
    <property type="molecule type" value="Genomic_DNA"/>
</dbReference>
<comment type="caution">
    <text evidence="3">The sequence shown here is derived from an EMBL/GenBank/DDBJ whole genome shotgun (WGS) entry which is preliminary data.</text>
</comment>
<dbReference type="InterPro" id="IPR029320">
    <property type="entry name" value="Acyl-CoA_ox_N"/>
</dbReference>
<evidence type="ECO:0000313" key="3">
    <source>
        <dbReference type="EMBL" id="KAI5960224.1"/>
    </source>
</evidence>
<dbReference type="SUPFAM" id="SSF56645">
    <property type="entry name" value="Acyl-CoA dehydrogenase NM domain-like"/>
    <property type="match status" value="1"/>
</dbReference>
<evidence type="ECO:0000256" key="1">
    <source>
        <dbReference type="SAM" id="MobiDB-lite"/>
    </source>
</evidence>
<evidence type="ECO:0000259" key="2">
    <source>
        <dbReference type="Pfam" id="PF14749"/>
    </source>
</evidence>
<dbReference type="PANTHER" id="PTHR10909:SF352">
    <property type="entry name" value="ACYL-COENZYME A OXIDASE-LIKE PROTEIN"/>
    <property type="match status" value="1"/>
</dbReference>
<organism evidence="3 4">
    <name type="scientific">Candida theae</name>
    <dbReference type="NCBI Taxonomy" id="1198502"/>
    <lineage>
        <taxon>Eukaryota</taxon>
        <taxon>Fungi</taxon>
        <taxon>Dikarya</taxon>
        <taxon>Ascomycota</taxon>
        <taxon>Saccharomycotina</taxon>
        <taxon>Pichiomycetes</taxon>
        <taxon>Debaryomycetaceae</taxon>
        <taxon>Candida/Lodderomyces clade</taxon>
        <taxon>Candida</taxon>
    </lineage>
</organism>
<dbReference type="GO" id="GO:0005504">
    <property type="term" value="F:fatty acid binding"/>
    <property type="evidence" value="ECO:0007669"/>
    <property type="project" value="TreeGrafter"/>
</dbReference>
<keyword evidence="4" id="KW-1185">Reference proteome</keyword>
<dbReference type="RefSeq" id="XP_051609544.1">
    <property type="nucleotide sequence ID" value="XM_051751213.1"/>
</dbReference>
<feature type="domain" description="Acyl-coenzyme A oxidase N-terminal" evidence="2">
    <location>
        <begin position="32"/>
        <end position="143"/>
    </location>
</feature>
<dbReference type="GeneID" id="76150012"/>
<dbReference type="Pfam" id="PF14749">
    <property type="entry name" value="Acyl-CoA_ox_N"/>
    <property type="match status" value="1"/>
</dbReference>
<feature type="non-terminal residue" evidence="3">
    <location>
        <position position="182"/>
    </location>
</feature>
<dbReference type="GO" id="GO:0055088">
    <property type="term" value="P:lipid homeostasis"/>
    <property type="evidence" value="ECO:0007669"/>
    <property type="project" value="TreeGrafter"/>
</dbReference>
<dbReference type="PANTHER" id="PTHR10909">
    <property type="entry name" value="ELECTRON TRANSPORT OXIDOREDUCTASE"/>
    <property type="match status" value="1"/>
</dbReference>
<evidence type="ECO:0000313" key="4">
    <source>
        <dbReference type="Proteomes" id="UP001204833"/>
    </source>
</evidence>
<name>A0AAD5BGB6_9ASCO</name>
<dbReference type="GO" id="GO:0005777">
    <property type="term" value="C:peroxisome"/>
    <property type="evidence" value="ECO:0007669"/>
    <property type="project" value="InterPro"/>
</dbReference>
<dbReference type="GO" id="GO:0033540">
    <property type="term" value="P:fatty acid beta-oxidation using acyl-CoA oxidase"/>
    <property type="evidence" value="ECO:0007669"/>
    <property type="project" value="TreeGrafter"/>
</dbReference>
<dbReference type="InterPro" id="IPR037069">
    <property type="entry name" value="AcylCoA_DH/ox_N_sf"/>
</dbReference>
<dbReference type="InterPro" id="IPR009100">
    <property type="entry name" value="AcylCoA_DH/oxidase_NM_dom_sf"/>
</dbReference>
<feature type="region of interest" description="Disordered" evidence="1">
    <location>
        <begin position="1"/>
        <end position="26"/>
    </location>
</feature>
<dbReference type="InterPro" id="IPR046373">
    <property type="entry name" value="Acyl-CoA_Oxase/DH_mid-dom_sf"/>
</dbReference>
<dbReference type="InterPro" id="IPR012258">
    <property type="entry name" value="Acyl-CoA_oxidase"/>
</dbReference>
<protein>
    <submittedName>
        <fullName evidence="3">POX1</fullName>
    </submittedName>
</protein>
<feature type="compositionally biased region" description="Basic and acidic residues" evidence="1">
    <location>
        <begin position="16"/>
        <end position="26"/>
    </location>
</feature>
<dbReference type="GO" id="GO:0071949">
    <property type="term" value="F:FAD binding"/>
    <property type="evidence" value="ECO:0007669"/>
    <property type="project" value="InterPro"/>
</dbReference>
<dbReference type="Gene3D" id="1.10.540.10">
    <property type="entry name" value="Acyl-CoA dehydrogenase/oxidase, N-terminal domain"/>
    <property type="match status" value="1"/>
</dbReference>
<dbReference type="Gene3D" id="2.40.110.10">
    <property type="entry name" value="Butyryl-CoA Dehydrogenase, subunit A, domain 2"/>
    <property type="match status" value="1"/>
</dbReference>
<dbReference type="AlphaFoldDB" id="A0AAD5BGB6"/>
<gene>
    <name evidence="3" type="ORF">KGF57_001953</name>
</gene>
<proteinExistence type="predicted"/>
<dbReference type="GO" id="GO:0003997">
    <property type="term" value="F:acyl-CoA oxidase activity"/>
    <property type="evidence" value="ECO:0007669"/>
    <property type="project" value="InterPro"/>
</dbReference>
<accession>A0AAD5BGB6</accession>
<dbReference type="Proteomes" id="UP001204833">
    <property type="component" value="Unassembled WGS sequence"/>
</dbReference>
<reference evidence="3 4" key="1">
    <citation type="journal article" date="2022" name="DNA Res.">
        <title>Genome analysis of five recently described species of the CUG-Ser clade uncovers Candida theae as a new hybrid lineage with pathogenic potential in the Candida parapsilosis species complex.</title>
        <authorList>
            <person name="Mixao V."/>
            <person name="Del Olmo V."/>
            <person name="Hegedusova E."/>
            <person name="Saus E."/>
            <person name="Pryszcz L."/>
            <person name="Cillingova A."/>
            <person name="Nosek J."/>
            <person name="Gabaldon T."/>
        </authorList>
    </citation>
    <scope>NUCLEOTIDE SEQUENCE [LARGE SCALE GENOMIC DNA]</scope>
    <source>
        <strain evidence="3 4">CBS 12239</strain>
    </source>
</reference>